<proteinExistence type="predicted"/>
<dbReference type="Gene3D" id="3.30.720.110">
    <property type="match status" value="1"/>
</dbReference>
<dbReference type="InterPro" id="IPR004360">
    <property type="entry name" value="Glyas_Fos-R_dOase_dom"/>
</dbReference>
<dbReference type="InterPro" id="IPR029068">
    <property type="entry name" value="Glyas_Bleomycin-R_OHBP_Dase"/>
</dbReference>
<dbReference type="InterPro" id="IPR026275">
    <property type="entry name" value="Glyoxalase/dOase/EhpR"/>
</dbReference>
<sequence>MMTPNLTILYVDSPEQSAAFYEKLLGTSPVERSPTFAMFIFPGGLKLGLWSRHTVVPAATGTPGLFELAIPLADPSTVDAAYDQLSTDGHPTLQTPTDMEFGRTFVITDPDGHRIRFYNPPAR</sequence>
<dbReference type="InterPro" id="IPR037523">
    <property type="entry name" value="VOC_core"/>
</dbReference>
<dbReference type="SUPFAM" id="SSF54593">
    <property type="entry name" value="Glyoxalase/Bleomycin resistance protein/Dihydroxybiphenyl dioxygenase"/>
    <property type="match status" value="1"/>
</dbReference>
<dbReference type="Gene3D" id="3.30.720.120">
    <property type="match status" value="1"/>
</dbReference>
<dbReference type="EMBL" id="JABBGK010000001">
    <property type="protein sequence ID" value="NML72532.1"/>
    <property type="molecule type" value="Genomic_DNA"/>
</dbReference>
<dbReference type="PIRSF" id="PIRSF039020">
    <property type="entry name" value="EhpR"/>
    <property type="match status" value="1"/>
</dbReference>
<organism evidence="2 3">
    <name type="scientific">Rhizobium terricola</name>
    <dbReference type="NCBI Taxonomy" id="2728849"/>
    <lineage>
        <taxon>Bacteria</taxon>
        <taxon>Pseudomonadati</taxon>
        <taxon>Pseudomonadota</taxon>
        <taxon>Alphaproteobacteria</taxon>
        <taxon>Hyphomicrobiales</taxon>
        <taxon>Rhizobiaceae</taxon>
        <taxon>Rhizobium/Agrobacterium group</taxon>
        <taxon>Rhizobium</taxon>
    </lineage>
</organism>
<evidence type="ECO:0000313" key="2">
    <source>
        <dbReference type="EMBL" id="NML72532.1"/>
    </source>
</evidence>
<protein>
    <submittedName>
        <fullName evidence="2">Drug:proton antiporter</fullName>
    </submittedName>
</protein>
<reference evidence="2 3" key="1">
    <citation type="submission" date="2020-04" db="EMBL/GenBank/DDBJ databases">
        <title>Rhizobium sp. S-51 isolated from soil.</title>
        <authorList>
            <person name="Dahal R.H."/>
        </authorList>
    </citation>
    <scope>NUCLEOTIDE SEQUENCE [LARGE SCALE GENOMIC DNA]</scope>
    <source>
        <strain evidence="2 3">S-51</strain>
    </source>
</reference>
<gene>
    <name evidence="2" type="ORF">HHL25_00190</name>
</gene>
<dbReference type="Pfam" id="PF00903">
    <property type="entry name" value="Glyoxalase"/>
    <property type="match status" value="1"/>
</dbReference>
<feature type="domain" description="VOC" evidence="1">
    <location>
        <begin position="3"/>
        <end position="120"/>
    </location>
</feature>
<dbReference type="Proteomes" id="UP000541470">
    <property type="component" value="Unassembled WGS sequence"/>
</dbReference>
<evidence type="ECO:0000313" key="3">
    <source>
        <dbReference type="Proteomes" id="UP000541470"/>
    </source>
</evidence>
<accession>A0A7Y0AS93</accession>
<dbReference type="AlphaFoldDB" id="A0A7Y0AS93"/>
<keyword evidence="3" id="KW-1185">Reference proteome</keyword>
<comment type="caution">
    <text evidence="2">The sequence shown here is derived from an EMBL/GenBank/DDBJ whole genome shotgun (WGS) entry which is preliminary data.</text>
</comment>
<name>A0A7Y0AS93_9HYPH</name>
<evidence type="ECO:0000259" key="1">
    <source>
        <dbReference type="PROSITE" id="PS51819"/>
    </source>
</evidence>
<dbReference type="PROSITE" id="PS51819">
    <property type="entry name" value="VOC"/>
    <property type="match status" value="1"/>
</dbReference>